<evidence type="ECO:0000313" key="3">
    <source>
        <dbReference type="Proteomes" id="UP000281406"/>
    </source>
</evidence>
<gene>
    <name evidence="2" type="ORF">DPX16_19817</name>
</gene>
<name>A0A3N0Y8A1_ANAGA</name>
<comment type="caution">
    <text evidence="2">The sequence shown here is derived from an EMBL/GenBank/DDBJ whole genome shotgun (WGS) entry which is preliminary data.</text>
</comment>
<feature type="region of interest" description="Disordered" evidence="1">
    <location>
        <begin position="1"/>
        <end position="25"/>
    </location>
</feature>
<dbReference type="Proteomes" id="UP000281406">
    <property type="component" value="Unassembled WGS sequence"/>
</dbReference>
<sequence length="129" mass="13882">MGRKCGHSSYSSVVAKPTDGNSCSPASGGHDYVISCASEEDLFSLAEEEFPVLSIALSKSPITKKRASDDTRADISAQLLGITQLINGRSDGIEKNISDMSAELKAVVEKVMSLERCMDDVERPIVQMQ</sequence>
<evidence type="ECO:0000256" key="1">
    <source>
        <dbReference type="SAM" id="MobiDB-lite"/>
    </source>
</evidence>
<keyword evidence="3" id="KW-1185">Reference proteome</keyword>
<organism evidence="2 3">
    <name type="scientific">Anabarilius grahami</name>
    <name type="common">Kanglang fish</name>
    <name type="synonym">Barilius grahami</name>
    <dbReference type="NCBI Taxonomy" id="495550"/>
    <lineage>
        <taxon>Eukaryota</taxon>
        <taxon>Metazoa</taxon>
        <taxon>Chordata</taxon>
        <taxon>Craniata</taxon>
        <taxon>Vertebrata</taxon>
        <taxon>Euteleostomi</taxon>
        <taxon>Actinopterygii</taxon>
        <taxon>Neopterygii</taxon>
        <taxon>Teleostei</taxon>
        <taxon>Ostariophysi</taxon>
        <taxon>Cypriniformes</taxon>
        <taxon>Xenocyprididae</taxon>
        <taxon>Xenocypridinae</taxon>
        <taxon>Xenocypridinae incertae sedis</taxon>
        <taxon>Anabarilius</taxon>
    </lineage>
</organism>
<dbReference type="EMBL" id="RJVU01050883">
    <property type="protein sequence ID" value="ROL41968.1"/>
    <property type="molecule type" value="Genomic_DNA"/>
</dbReference>
<accession>A0A3N0Y8A1</accession>
<proteinExistence type="predicted"/>
<protein>
    <submittedName>
        <fullName evidence="2">Uncharacterized protein</fullName>
    </submittedName>
</protein>
<evidence type="ECO:0000313" key="2">
    <source>
        <dbReference type="EMBL" id="ROL41968.1"/>
    </source>
</evidence>
<dbReference type="AlphaFoldDB" id="A0A3N0Y8A1"/>
<reference evidence="2 3" key="1">
    <citation type="submission" date="2018-10" db="EMBL/GenBank/DDBJ databases">
        <title>Genome assembly for a Yunnan-Guizhou Plateau 3E fish, Anabarilius grahami (Regan), and its evolutionary and genetic applications.</title>
        <authorList>
            <person name="Jiang W."/>
        </authorList>
    </citation>
    <scope>NUCLEOTIDE SEQUENCE [LARGE SCALE GENOMIC DNA]</scope>
    <source>
        <strain evidence="2">AG-KIZ</strain>
        <tissue evidence="2">Muscle</tissue>
    </source>
</reference>